<sequence>MKKSMAILLTAAMGVSLLAGCSSSGQSAADSTAPSSAGANTGDSGKSTADEDGTYTIGIGQFAEHGSLDNCREGFLAGLAEAGIEEGKNLTVLYNNAQADGGTASQIANTYAGKNVDLMCAVATPMAQAEYSVAMKSDIPVIFTAVTDPVAAELANADGTPVGEVTGTSDKLPIEQQLQMIREILPEAKNIGIMYTTSEVNSESAIAEYKELAPKYGFEIVDSGISSSADIPLAADTLIGKVDCITNLTDNTVVASLPVILSKASAKNIPVFGSEIEQVKAGCLAAMGLDYVELGKQTGQMAAKVLKGEAKASEMNFETIKEAAFYGNQKVAENLGITLPESLTGTAAGMFDTVTE</sequence>
<comment type="caution">
    <text evidence="3">The sequence shown here is derived from an EMBL/GenBank/DDBJ whole genome shotgun (WGS) entry which is preliminary data.</text>
</comment>
<dbReference type="RefSeq" id="WP_176254546.1">
    <property type="nucleotide sequence ID" value="NZ_BAABXL010000001.1"/>
</dbReference>
<dbReference type="Proteomes" id="UP001600894">
    <property type="component" value="Unassembled WGS sequence"/>
</dbReference>
<dbReference type="PROSITE" id="PS51257">
    <property type="entry name" value="PROKAR_LIPOPROTEIN"/>
    <property type="match status" value="1"/>
</dbReference>
<dbReference type="InterPro" id="IPR028082">
    <property type="entry name" value="Peripla_BP_I"/>
</dbReference>
<evidence type="ECO:0000313" key="3">
    <source>
        <dbReference type="EMBL" id="GAA6269690.1"/>
    </source>
</evidence>
<evidence type="ECO:0000256" key="2">
    <source>
        <dbReference type="SAM" id="SignalP"/>
    </source>
</evidence>
<dbReference type="Gene3D" id="3.40.50.2300">
    <property type="match status" value="2"/>
</dbReference>
<dbReference type="SUPFAM" id="SSF53822">
    <property type="entry name" value="Periplasmic binding protein-like I"/>
    <property type="match status" value="1"/>
</dbReference>
<feature type="chain" id="PRO_5045669116" evidence="2">
    <location>
        <begin position="29"/>
        <end position="356"/>
    </location>
</feature>
<feature type="signal peptide" evidence="2">
    <location>
        <begin position="1"/>
        <end position="28"/>
    </location>
</feature>
<dbReference type="Pfam" id="PF04392">
    <property type="entry name" value="ABC_sub_bind"/>
    <property type="match status" value="1"/>
</dbReference>
<evidence type="ECO:0000313" key="4">
    <source>
        <dbReference type="Proteomes" id="UP001600894"/>
    </source>
</evidence>
<dbReference type="InterPro" id="IPR007487">
    <property type="entry name" value="ABC_transpt-TYRBP-like"/>
</dbReference>
<feature type="region of interest" description="Disordered" evidence="1">
    <location>
        <begin position="29"/>
        <end position="49"/>
    </location>
</feature>
<dbReference type="EMBL" id="BAABXL010000001">
    <property type="protein sequence ID" value="GAA6269690.1"/>
    <property type="molecule type" value="Genomic_DNA"/>
</dbReference>
<proteinExistence type="predicted"/>
<accession>A0ABQ0B083</accession>
<reference evidence="3 4" key="1">
    <citation type="submission" date="2024-04" db="EMBL/GenBank/DDBJ databases">
        <title>Defined microbial consortia suppress multidrug-resistant proinflammatory Enterobacteriaceae via ecological control.</title>
        <authorList>
            <person name="Furuichi M."/>
            <person name="Kawaguchi T."/>
            <person name="Pust M."/>
            <person name="Yasuma K."/>
            <person name="Plichta D."/>
            <person name="Hasegawa N."/>
            <person name="Ohya T."/>
            <person name="Bhattarai S."/>
            <person name="Sasajima S."/>
            <person name="Aoto Y."/>
            <person name="Tuganbaev T."/>
            <person name="Yaginuma M."/>
            <person name="Ueda M."/>
            <person name="Okahashi N."/>
            <person name="Amafuji K."/>
            <person name="Kiridooshi Y."/>
            <person name="Sugita K."/>
            <person name="Strazar M."/>
            <person name="Skelly A."/>
            <person name="Suda W."/>
            <person name="Hattori M."/>
            <person name="Nakamoto N."/>
            <person name="Caballero S."/>
            <person name="Norman J."/>
            <person name="Olle B."/>
            <person name="Tanoue T."/>
            <person name="Arita M."/>
            <person name="Bucci V."/>
            <person name="Atarashi K."/>
            <person name="Xavier R."/>
            <person name="Honda K."/>
        </authorList>
    </citation>
    <scope>NUCLEOTIDE SEQUENCE [LARGE SCALE GENOMIC DNA]</scope>
    <source>
        <strain evidence="4">f13</strain>
    </source>
</reference>
<protein>
    <submittedName>
        <fullName evidence="3">ABC transporter substrate-binding protein</fullName>
    </submittedName>
</protein>
<gene>
    <name evidence="3" type="ORF">F130042H8_27500</name>
</gene>
<dbReference type="CDD" id="cd06325">
    <property type="entry name" value="PBP1_ABC_unchar_transporter"/>
    <property type="match status" value="1"/>
</dbReference>
<name>A0ABQ0B083_9FIRM</name>
<evidence type="ECO:0000256" key="1">
    <source>
        <dbReference type="SAM" id="MobiDB-lite"/>
    </source>
</evidence>
<organism evidence="3 4">
    <name type="scientific">Enterocloster alcoholdehydrogenati</name>
    <dbReference type="NCBI Taxonomy" id="2547410"/>
    <lineage>
        <taxon>Bacteria</taxon>
        <taxon>Bacillati</taxon>
        <taxon>Bacillota</taxon>
        <taxon>Clostridia</taxon>
        <taxon>Lachnospirales</taxon>
        <taxon>Lachnospiraceae</taxon>
        <taxon>Enterocloster</taxon>
    </lineage>
</organism>
<keyword evidence="4" id="KW-1185">Reference proteome</keyword>
<dbReference type="PANTHER" id="PTHR35271:SF1">
    <property type="entry name" value="ABC TRANSPORTER, SUBSTRATE-BINDING LIPOPROTEIN"/>
    <property type="match status" value="1"/>
</dbReference>
<dbReference type="PANTHER" id="PTHR35271">
    <property type="entry name" value="ABC TRANSPORTER, SUBSTRATE-BINDING LIPOPROTEIN-RELATED"/>
    <property type="match status" value="1"/>
</dbReference>
<feature type="compositionally biased region" description="Polar residues" evidence="1">
    <location>
        <begin position="29"/>
        <end position="47"/>
    </location>
</feature>
<keyword evidence="2" id="KW-0732">Signal</keyword>